<name>A0A5J4U1E3_9EUKA</name>
<gene>
    <name evidence="1" type="ORF">EZS28_040096</name>
</gene>
<proteinExistence type="predicted"/>
<evidence type="ECO:0000313" key="2">
    <source>
        <dbReference type="Proteomes" id="UP000324800"/>
    </source>
</evidence>
<protein>
    <submittedName>
        <fullName evidence="1">Uncharacterized protein</fullName>
    </submittedName>
</protein>
<comment type="caution">
    <text evidence="1">The sequence shown here is derived from an EMBL/GenBank/DDBJ whole genome shotgun (WGS) entry which is preliminary data.</text>
</comment>
<evidence type="ECO:0000313" key="1">
    <source>
        <dbReference type="EMBL" id="KAA6364377.1"/>
    </source>
</evidence>
<dbReference type="EMBL" id="SNRW01021731">
    <property type="protein sequence ID" value="KAA6364377.1"/>
    <property type="molecule type" value="Genomic_DNA"/>
</dbReference>
<dbReference type="AlphaFoldDB" id="A0A5J4U1E3"/>
<organism evidence="1 2">
    <name type="scientific">Streblomastix strix</name>
    <dbReference type="NCBI Taxonomy" id="222440"/>
    <lineage>
        <taxon>Eukaryota</taxon>
        <taxon>Metamonada</taxon>
        <taxon>Preaxostyla</taxon>
        <taxon>Oxymonadida</taxon>
        <taxon>Streblomastigidae</taxon>
        <taxon>Streblomastix</taxon>
    </lineage>
</organism>
<accession>A0A5J4U1E3</accession>
<dbReference type="Proteomes" id="UP000324800">
    <property type="component" value="Unassembled WGS sequence"/>
</dbReference>
<reference evidence="1 2" key="1">
    <citation type="submission" date="2019-03" db="EMBL/GenBank/DDBJ databases">
        <title>Single cell metagenomics reveals metabolic interactions within the superorganism composed of flagellate Streblomastix strix and complex community of Bacteroidetes bacteria on its surface.</title>
        <authorList>
            <person name="Treitli S.C."/>
            <person name="Kolisko M."/>
            <person name="Husnik F."/>
            <person name="Keeling P."/>
            <person name="Hampl V."/>
        </authorList>
    </citation>
    <scope>NUCLEOTIDE SEQUENCE [LARGE SCALE GENOMIC DNA]</scope>
    <source>
        <strain evidence="1">ST1C</strain>
    </source>
</reference>
<sequence length="108" mass="12492">MAINDYATQRESDKGLQFQSIHPQCQKSYRPKWRRIIANGNQTTNNGVCLEFQLAAAITQLYQAEDIDARIKEALGQAMQYYGQMLAQRQQQIGGYDLAKYKFIQNRQ</sequence>